<evidence type="ECO:0000256" key="9">
    <source>
        <dbReference type="ARBA" id="ARBA00023180"/>
    </source>
</evidence>
<feature type="domain" description="GH16" evidence="15">
    <location>
        <begin position="17"/>
        <end position="234"/>
    </location>
</feature>
<evidence type="ECO:0000256" key="11">
    <source>
        <dbReference type="ARBA" id="ARBA00023316"/>
    </source>
</evidence>
<keyword evidence="17" id="KW-1185">Reference proteome</keyword>
<feature type="compositionally biased region" description="Low complexity" evidence="13">
    <location>
        <begin position="391"/>
        <end position="425"/>
    </location>
</feature>
<keyword evidence="10" id="KW-0326">Glycosidase</keyword>
<organism evidence="16 17">
    <name type="scientific">Diplodia intermedia</name>
    <dbReference type="NCBI Taxonomy" id="856260"/>
    <lineage>
        <taxon>Eukaryota</taxon>
        <taxon>Fungi</taxon>
        <taxon>Dikarya</taxon>
        <taxon>Ascomycota</taxon>
        <taxon>Pezizomycotina</taxon>
        <taxon>Dothideomycetes</taxon>
        <taxon>Dothideomycetes incertae sedis</taxon>
        <taxon>Botryosphaeriales</taxon>
        <taxon>Botryosphaeriaceae</taxon>
        <taxon>Diplodia</taxon>
    </lineage>
</organism>
<feature type="region of interest" description="Disordered" evidence="13">
    <location>
        <begin position="387"/>
        <end position="489"/>
    </location>
</feature>
<keyword evidence="9" id="KW-0325">Glycoprotein</keyword>
<evidence type="ECO:0000256" key="13">
    <source>
        <dbReference type="SAM" id="MobiDB-lite"/>
    </source>
</evidence>
<comment type="caution">
    <text evidence="16">The sequence shown here is derived from an EMBL/GenBank/DDBJ whole genome shotgun (WGS) entry which is preliminary data.</text>
</comment>
<reference evidence="16 17" key="1">
    <citation type="journal article" date="2023" name="Plant Dis.">
        <title>First Report of Diplodia intermedia Causing Canker and Dieback Diseases on Apple Trees in Canada.</title>
        <authorList>
            <person name="Ellouze W."/>
            <person name="Ilyukhin E."/>
            <person name="Sulman M."/>
            <person name="Ali S."/>
        </authorList>
    </citation>
    <scope>NUCLEOTIDE SEQUENCE [LARGE SCALE GENOMIC DNA]</scope>
    <source>
        <strain evidence="16 17">M45-28</strain>
    </source>
</reference>
<evidence type="ECO:0000256" key="8">
    <source>
        <dbReference type="ARBA" id="ARBA00023136"/>
    </source>
</evidence>
<evidence type="ECO:0000256" key="10">
    <source>
        <dbReference type="ARBA" id="ARBA00023295"/>
    </source>
</evidence>
<dbReference type="Gene3D" id="2.60.120.200">
    <property type="match status" value="1"/>
</dbReference>
<dbReference type="SUPFAM" id="SSF49899">
    <property type="entry name" value="Concanavalin A-like lectins/glucanases"/>
    <property type="match status" value="1"/>
</dbReference>
<dbReference type="CDD" id="cd02183">
    <property type="entry name" value="GH16_fungal_CRH1_transglycosylase"/>
    <property type="match status" value="1"/>
</dbReference>
<comment type="catalytic activity">
    <reaction evidence="1">
        <text>Random endo-hydrolysis of N-acetyl-beta-D-glucosaminide (1-&gt;4)-beta-linkages in chitin and chitodextrins.</text>
        <dbReference type="EC" id="3.2.1.14"/>
    </reaction>
</comment>
<dbReference type="EMBL" id="JAKEKT020000125">
    <property type="protein sequence ID" value="KAL1634835.1"/>
    <property type="molecule type" value="Genomic_DNA"/>
</dbReference>
<evidence type="ECO:0000313" key="17">
    <source>
        <dbReference type="Proteomes" id="UP001521184"/>
    </source>
</evidence>
<comment type="similarity">
    <text evidence="12">Belongs to the glycosyl hydrolase 16 family. CRH1 subfamily.</text>
</comment>
<feature type="compositionally biased region" description="Polar residues" evidence="13">
    <location>
        <begin position="431"/>
        <end position="459"/>
    </location>
</feature>
<feature type="chain" id="PRO_5045595341" description="chitinase" evidence="14">
    <location>
        <begin position="22"/>
        <end position="521"/>
    </location>
</feature>
<dbReference type="Proteomes" id="UP001521184">
    <property type="component" value="Unassembled WGS sequence"/>
</dbReference>
<comment type="subcellular location">
    <subcellularLocation>
        <location evidence="2">Membrane</location>
    </subcellularLocation>
</comment>
<dbReference type="InterPro" id="IPR050546">
    <property type="entry name" value="Glycosyl_Hydrlase_16"/>
</dbReference>
<evidence type="ECO:0000256" key="12">
    <source>
        <dbReference type="ARBA" id="ARBA00038074"/>
    </source>
</evidence>
<protein>
    <recommendedName>
        <fullName evidence="3">chitinase</fullName>
        <ecNumber evidence="3">3.2.1.14</ecNumber>
    </recommendedName>
</protein>
<evidence type="ECO:0000259" key="15">
    <source>
        <dbReference type="PROSITE" id="PS51762"/>
    </source>
</evidence>
<evidence type="ECO:0000256" key="2">
    <source>
        <dbReference type="ARBA" id="ARBA00004370"/>
    </source>
</evidence>
<keyword evidence="5" id="KW-0808">Transferase</keyword>
<name>A0ABR3T5J6_9PEZI</name>
<dbReference type="PROSITE" id="PS51762">
    <property type="entry name" value="GH16_2"/>
    <property type="match status" value="1"/>
</dbReference>
<keyword evidence="8" id="KW-0472">Membrane</keyword>
<keyword evidence="11" id="KW-0961">Cell wall biogenesis/degradation</keyword>
<feature type="signal peptide" evidence="14">
    <location>
        <begin position="1"/>
        <end position="21"/>
    </location>
</feature>
<evidence type="ECO:0000256" key="1">
    <source>
        <dbReference type="ARBA" id="ARBA00000822"/>
    </source>
</evidence>
<dbReference type="InterPro" id="IPR000757">
    <property type="entry name" value="Beta-glucanase-like"/>
</dbReference>
<evidence type="ECO:0000256" key="14">
    <source>
        <dbReference type="SAM" id="SignalP"/>
    </source>
</evidence>
<dbReference type="EC" id="3.2.1.14" evidence="3"/>
<accession>A0ABR3T5J6</accession>
<keyword evidence="6 14" id="KW-0732">Signal</keyword>
<dbReference type="PANTHER" id="PTHR10963:SF27">
    <property type="entry name" value="GLYCOSIDASE-RELATED"/>
    <property type="match status" value="1"/>
</dbReference>
<proteinExistence type="inferred from homology"/>
<evidence type="ECO:0000256" key="7">
    <source>
        <dbReference type="ARBA" id="ARBA00022801"/>
    </source>
</evidence>
<dbReference type="InterPro" id="IPR013320">
    <property type="entry name" value="ConA-like_dom_sf"/>
</dbReference>
<evidence type="ECO:0000256" key="5">
    <source>
        <dbReference type="ARBA" id="ARBA00022679"/>
    </source>
</evidence>
<evidence type="ECO:0000313" key="16">
    <source>
        <dbReference type="EMBL" id="KAL1634835.1"/>
    </source>
</evidence>
<evidence type="ECO:0000256" key="3">
    <source>
        <dbReference type="ARBA" id="ARBA00012729"/>
    </source>
</evidence>
<feature type="region of interest" description="Disordered" evidence="13">
    <location>
        <begin position="298"/>
        <end position="369"/>
    </location>
</feature>
<gene>
    <name evidence="16" type="ORF">SLS58_010518</name>
</gene>
<keyword evidence="7" id="KW-0378">Hydrolase</keyword>
<dbReference type="PANTHER" id="PTHR10963">
    <property type="entry name" value="GLYCOSYL HYDROLASE-RELATED"/>
    <property type="match status" value="1"/>
</dbReference>
<keyword evidence="4" id="KW-0328">Glycosyltransferase</keyword>
<feature type="compositionally biased region" description="Low complexity" evidence="13">
    <location>
        <begin position="474"/>
        <end position="489"/>
    </location>
</feature>
<evidence type="ECO:0000256" key="4">
    <source>
        <dbReference type="ARBA" id="ARBA00022676"/>
    </source>
</evidence>
<evidence type="ECO:0000256" key="6">
    <source>
        <dbReference type="ARBA" id="ARBA00022729"/>
    </source>
</evidence>
<sequence>MRSTAFAVAAGLAAVIPTASAQTYSECNPMNASQFPCPVNAGLNTKSWNSDFSVGKNTSWSYVAPAVKYGTDGAEFTITKRGEAPTIKTDFYIFYGKVEVKMKSAPGQGIISSIVLQSEDLDEIDWEFLGGTNSIVQTNYFGKGNTTTYDRMQQFDVATPQDTVHTYSVDWTKESIVWAIDGTAVRTLNYADANGGTNFPQTPMNIRLGIWAGGDPDNDYWTIQWAGGNTTYDAAAGMPWSMFVEDVKITNYNPGCSYNFTDTTGSSESISIASEGCDLVGTSPTQATSSNTAVSTGAAASGSASASGSGSADGAAGSSESSGADFSETAAAGGNTTPTGSDVSATSPAGSGSGSASGTDVSGSDDSGSCAPIIVTTTVMLQPGETAPAQTTPAVSVPVVETTTAETTPVETTPAETTPAPSSTADVDGEASSSVATSTTDELGSGTMTLAVPSGSNYPIPSEPATSDVEGGDSTAAASVTTPVSTPSATPPVFTGAAAPIAIGGVRNALFFGGVAAVLAL</sequence>
<dbReference type="Pfam" id="PF00722">
    <property type="entry name" value="Glyco_hydro_16"/>
    <property type="match status" value="1"/>
</dbReference>